<reference evidence="4 5" key="1">
    <citation type="submission" date="2018-10" db="EMBL/GenBank/DDBJ databases">
        <title>Tessaracoccus antarcticuss sp. nov., isolated from sediment.</title>
        <authorList>
            <person name="Zhou L.Y."/>
            <person name="Du Z.J."/>
        </authorList>
    </citation>
    <scope>NUCLEOTIDE SEQUENCE [LARGE SCALE GENOMIC DNA]</scope>
    <source>
        <strain evidence="4 5">JDX10</strain>
    </source>
</reference>
<evidence type="ECO:0000313" key="5">
    <source>
        <dbReference type="Proteomes" id="UP000275256"/>
    </source>
</evidence>
<dbReference type="EMBL" id="REFW01000002">
    <property type="protein sequence ID" value="RMB59889.1"/>
    <property type="molecule type" value="Genomic_DNA"/>
</dbReference>
<dbReference type="InterPro" id="IPR011611">
    <property type="entry name" value="PfkB_dom"/>
</dbReference>
<gene>
    <name evidence="4" type="ORF">EAX62_09125</name>
</gene>
<dbReference type="InterPro" id="IPR029056">
    <property type="entry name" value="Ribokinase-like"/>
</dbReference>
<organism evidence="4 5">
    <name type="scientific">Tessaracoccus antarcticus</name>
    <dbReference type="NCBI Taxonomy" id="2479848"/>
    <lineage>
        <taxon>Bacteria</taxon>
        <taxon>Bacillati</taxon>
        <taxon>Actinomycetota</taxon>
        <taxon>Actinomycetes</taxon>
        <taxon>Propionibacteriales</taxon>
        <taxon>Propionibacteriaceae</taxon>
        <taxon>Tessaracoccus</taxon>
    </lineage>
</organism>
<keyword evidence="2 4" id="KW-0418">Kinase</keyword>
<evidence type="ECO:0000256" key="1">
    <source>
        <dbReference type="ARBA" id="ARBA00022679"/>
    </source>
</evidence>
<name>A0A3M0GFJ0_9ACTN</name>
<dbReference type="AlphaFoldDB" id="A0A3M0GFJ0"/>
<dbReference type="SUPFAM" id="SSF53613">
    <property type="entry name" value="Ribokinase-like"/>
    <property type="match status" value="1"/>
</dbReference>
<evidence type="ECO:0000256" key="2">
    <source>
        <dbReference type="ARBA" id="ARBA00022777"/>
    </source>
</evidence>
<proteinExistence type="predicted"/>
<comment type="caution">
    <text evidence="4">The sequence shown here is derived from an EMBL/GenBank/DDBJ whole genome shotgun (WGS) entry which is preliminary data.</text>
</comment>
<dbReference type="Pfam" id="PF00294">
    <property type="entry name" value="PfkB"/>
    <property type="match status" value="1"/>
</dbReference>
<protein>
    <submittedName>
        <fullName evidence="4">Carbohydrate kinase family protein</fullName>
    </submittedName>
</protein>
<dbReference type="Proteomes" id="UP000275256">
    <property type="component" value="Unassembled WGS sequence"/>
</dbReference>
<evidence type="ECO:0000259" key="3">
    <source>
        <dbReference type="Pfam" id="PF00294"/>
    </source>
</evidence>
<sequence>MIAAAGVKCAVDMRNDEQSRAQTVDTDFRRGSRMGSRRQGTIAQVLTVGMAYRDIVITGMRAMPRLGEETYGDALHETWGGIGNMTRVCRSLGMSTALATAVGDDDASERLLRDMAALGVDTSLTNRHSGWQLPVTVALSLPEDRAMVTVETPPPSGIAAHLDDAEFHADAIIVDMRDPAMQWLAEARAGGSRVYASRGFDPSGEWGRAALAEVDACDAWMLNDVEARAFTGEDDIASAARALTAHVPLVVVTRGARGMFGLDTATGEEAEVDAFPVTPRTTTGAGDSTLAAFVYASAIPGLPLRERLDVAAFIAASILERPGGAATPPTHGQLVARSGDSTNPRLQRIHEILAATVPA</sequence>
<feature type="domain" description="Carbohydrate kinase PfkB" evidence="3">
    <location>
        <begin position="67"/>
        <end position="329"/>
    </location>
</feature>
<dbReference type="GO" id="GO:0005829">
    <property type="term" value="C:cytosol"/>
    <property type="evidence" value="ECO:0007669"/>
    <property type="project" value="TreeGrafter"/>
</dbReference>
<dbReference type="GO" id="GO:0016301">
    <property type="term" value="F:kinase activity"/>
    <property type="evidence" value="ECO:0007669"/>
    <property type="project" value="UniProtKB-KW"/>
</dbReference>
<dbReference type="Gene3D" id="3.40.1190.20">
    <property type="match status" value="1"/>
</dbReference>
<dbReference type="PANTHER" id="PTHR10584">
    <property type="entry name" value="SUGAR KINASE"/>
    <property type="match status" value="1"/>
</dbReference>
<dbReference type="PANTHER" id="PTHR10584:SF157">
    <property type="entry name" value="SULFOFRUCTOSE KINASE"/>
    <property type="match status" value="1"/>
</dbReference>
<accession>A0A3M0GFJ0</accession>
<keyword evidence="5" id="KW-1185">Reference proteome</keyword>
<evidence type="ECO:0000313" key="4">
    <source>
        <dbReference type="EMBL" id="RMB59889.1"/>
    </source>
</evidence>
<keyword evidence="1" id="KW-0808">Transferase</keyword>